<dbReference type="Gene3D" id="3.40.30.10">
    <property type="entry name" value="Glutaredoxin"/>
    <property type="match status" value="1"/>
</dbReference>
<dbReference type="PANTHER" id="PTHR43640:SF1">
    <property type="entry name" value="THIOREDOXIN-DEPENDENT PEROXIREDOXIN"/>
    <property type="match status" value="1"/>
</dbReference>
<dbReference type="InterPro" id="IPR047262">
    <property type="entry name" value="PRX-like1"/>
</dbReference>
<dbReference type="PANTHER" id="PTHR43640">
    <property type="entry name" value="OS07G0260300 PROTEIN"/>
    <property type="match status" value="1"/>
</dbReference>
<dbReference type="InterPro" id="IPR008977">
    <property type="entry name" value="PHM/PNGase_F_dom_sf"/>
</dbReference>
<evidence type="ECO:0000313" key="3">
    <source>
        <dbReference type="EMBL" id="PQO33805.1"/>
    </source>
</evidence>
<accession>A0A2S8FNN2</accession>
<dbReference type="Pfam" id="PF00578">
    <property type="entry name" value="AhpC-TSA"/>
    <property type="match status" value="1"/>
</dbReference>
<evidence type="ECO:0000256" key="1">
    <source>
        <dbReference type="ARBA" id="ARBA00023157"/>
    </source>
</evidence>
<dbReference type="SUPFAM" id="SSF52833">
    <property type="entry name" value="Thioredoxin-like"/>
    <property type="match status" value="1"/>
</dbReference>
<dbReference type="InterPro" id="IPR013766">
    <property type="entry name" value="Thioredoxin_domain"/>
</dbReference>
<proteinExistence type="predicted"/>
<protein>
    <submittedName>
        <fullName evidence="3">Alkyl hydroperoxide reductase</fullName>
    </submittedName>
</protein>
<dbReference type="GO" id="GO:0005507">
    <property type="term" value="F:copper ion binding"/>
    <property type="evidence" value="ECO:0007669"/>
    <property type="project" value="InterPro"/>
</dbReference>
<dbReference type="GO" id="GO:0016209">
    <property type="term" value="F:antioxidant activity"/>
    <property type="evidence" value="ECO:0007669"/>
    <property type="project" value="InterPro"/>
</dbReference>
<dbReference type="SUPFAM" id="SSF49742">
    <property type="entry name" value="PHM/PNGase F"/>
    <property type="match status" value="2"/>
</dbReference>
<dbReference type="PROSITE" id="PS51352">
    <property type="entry name" value="THIOREDOXIN_2"/>
    <property type="match status" value="1"/>
</dbReference>
<dbReference type="InterPro" id="IPR000866">
    <property type="entry name" value="AhpC/TSA"/>
</dbReference>
<comment type="caution">
    <text evidence="3">The sequence shown here is derived from an EMBL/GenBank/DDBJ whole genome shotgun (WGS) entry which is preliminary data.</text>
</comment>
<dbReference type="GO" id="GO:0016715">
    <property type="term" value="F:oxidoreductase activity, acting on paired donors, with incorporation or reduction of molecular oxygen, reduced ascorbate as one donor, and incorporation of one atom of oxygen"/>
    <property type="evidence" value="ECO:0007669"/>
    <property type="project" value="InterPro"/>
</dbReference>
<dbReference type="InterPro" id="IPR036249">
    <property type="entry name" value="Thioredoxin-like_sf"/>
</dbReference>
<dbReference type="Gene3D" id="2.60.120.230">
    <property type="match status" value="1"/>
</dbReference>
<keyword evidence="1" id="KW-1015">Disulfide bond</keyword>
<sequence>MESSLVKSYIPLLVVGLFVLTGQPVAQAEEAPAQQVSAFTANLTRQDHTGAVHELAPNSRKEVRVFVFMTGECPVSKSYFPVLNDLYAKWGKNKEAVQLLGIWADVTQSPQQVAKYAQEYEIAFPILLDRDASLGKALQPTNIPEVFVLNHEGLVAYHGRIDDRYLQLGRSKPEPTENTLELAVASVISASIVAIPYQQPIGCYYELPPTPSPSEAKLTFNRDISPILNANCVVCHRAGEVGPFPLTTYMDAAKRARQIGRVVDLKLMPPWKAAQTHGEFEGQRTLTDREIETLKAWAKTERAEGDPADLPPKPTFASDWHLGPPDLILEMEADFEVPAGGPDIFQNFVVPYDIPEDKLVATVEFKPGDASVVHHSILYLDSSGRARQRDAKTPEPGYSTFGGPGFVPSGSIGGWSPGKTPRPLPDGLGRKMGKNDDLVMQIHYHPSGKATKDRSKVGIYFVDKPKNEAFAVWTSSFELDIPPGESNYVAKATYKLPTQLTMLSCIPHMHLLGQEMTVTAKLPDGSTKQLIHVPQWDFNWQDEYMYSDPFTLPAGTVLNVVARYDNSSENPSNPSFPPERVTFGEQTTDEMLYCFFLVAVDDPKLVPVVAGDALTHEAIRRAAFRLKGGR</sequence>
<feature type="domain" description="Thioredoxin" evidence="2">
    <location>
        <begin position="30"/>
        <end position="189"/>
    </location>
</feature>
<dbReference type="InterPro" id="IPR014784">
    <property type="entry name" value="Cu2_ascorb_mOase-like_C"/>
</dbReference>
<evidence type="ECO:0000313" key="4">
    <source>
        <dbReference type="Proteomes" id="UP000239388"/>
    </source>
</evidence>
<dbReference type="EMBL" id="PUIB01000017">
    <property type="protein sequence ID" value="PQO33805.1"/>
    <property type="molecule type" value="Genomic_DNA"/>
</dbReference>
<dbReference type="OrthoDB" id="9788721at2"/>
<dbReference type="Gene3D" id="2.60.120.310">
    <property type="entry name" value="Copper type II, ascorbate-dependent monooxygenase, N-terminal domain"/>
    <property type="match status" value="1"/>
</dbReference>
<dbReference type="Proteomes" id="UP000239388">
    <property type="component" value="Unassembled WGS sequence"/>
</dbReference>
<organism evidence="3 4">
    <name type="scientific">Blastopirellula marina</name>
    <dbReference type="NCBI Taxonomy" id="124"/>
    <lineage>
        <taxon>Bacteria</taxon>
        <taxon>Pseudomonadati</taxon>
        <taxon>Planctomycetota</taxon>
        <taxon>Planctomycetia</taxon>
        <taxon>Pirellulales</taxon>
        <taxon>Pirellulaceae</taxon>
        <taxon>Blastopirellula</taxon>
    </lineage>
</organism>
<dbReference type="InterPro" id="IPR036939">
    <property type="entry name" value="Cu2_ascorb_mOase_N_sf"/>
</dbReference>
<name>A0A2S8FNN2_9BACT</name>
<gene>
    <name evidence="3" type="ORF">C5Y98_16380</name>
</gene>
<dbReference type="AlphaFoldDB" id="A0A2S8FNN2"/>
<evidence type="ECO:0000259" key="2">
    <source>
        <dbReference type="PROSITE" id="PS51352"/>
    </source>
</evidence>
<reference evidence="3 4" key="1">
    <citation type="submission" date="2018-02" db="EMBL/GenBank/DDBJ databases">
        <title>Comparative genomes isolates from brazilian mangrove.</title>
        <authorList>
            <person name="Araujo J.E."/>
            <person name="Taketani R.G."/>
            <person name="Silva M.C.P."/>
            <person name="Loureco M.V."/>
            <person name="Andreote F.D."/>
        </authorList>
    </citation>
    <scope>NUCLEOTIDE SEQUENCE [LARGE SCALE GENOMIC DNA]</scope>
    <source>
        <strain evidence="3 4">NAP PRIS-MGV</strain>
    </source>
</reference>